<dbReference type="Proteomes" id="UP000509241">
    <property type="component" value="Chromosome"/>
</dbReference>
<accession>A0A7D5KZN3</accession>
<dbReference type="EMBL" id="CP058601">
    <property type="protein sequence ID" value="QLG49660.1"/>
    <property type="molecule type" value="Genomic_DNA"/>
</dbReference>
<sequence length="64" mass="7309">MTPTAHDHTRVRLEEVLADIETLDDQLLAPLSLGPAIRNVEETIQVYERLEPGEIWNDAREGDR</sequence>
<dbReference type="AlphaFoldDB" id="A0A7D5KZN3"/>
<evidence type="ECO:0000313" key="2">
    <source>
        <dbReference type="Proteomes" id="UP000509241"/>
    </source>
</evidence>
<dbReference type="GeneID" id="56034165"/>
<organism evidence="1 2">
    <name type="scientific">Natrinema halophilum</name>
    <dbReference type="NCBI Taxonomy" id="1699371"/>
    <lineage>
        <taxon>Archaea</taxon>
        <taxon>Methanobacteriati</taxon>
        <taxon>Methanobacteriota</taxon>
        <taxon>Stenosarchaea group</taxon>
        <taxon>Halobacteria</taxon>
        <taxon>Halobacteriales</taxon>
        <taxon>Natrialbaceae</taxon>
        <taxon>Natrinema</taxon>
    </lineage>
</organism>
<reference evidence="1 2" key="1">
    <citation type="submission" date="2020-07" db="EMBL/GenBank/DDBJ databases">
        <authorList>
            <person name="Cui H."/>
        </authorList>
    </citation>
    <scope>NUCLEOTIDE SEQUENCE [LARGE SCALE GENOMIC DNA]</scope>
    <source>
        <strain evidence="1 2">YPL8</strain>
    </source>
</reference>
<name>A0A7D5KZN3_9EURY</name>
<gene>
    <name evidence="1" type="ORF">HYG82_12700</name>
</gene>
<proteinExistence type="predicted"/>
<keyword evidence="2" id="KW-1185">Reference proteome</keyword>
<dbReference type="RefSeq" id="WP_179261423.1">
    <property type="nucleotide sequence ID" value="NZ_CP058601.1"/>
</dbReference>
<dbReference type="KEGG" id="haly:HYG82_12700"/>
<protein>
    <submittedName>
        <fullName evidence="1">Uncharacterized protein</fullName>
    </submittedName>
</protein>
<evidence type="ECO:0000313" key="1">
    <source>
        <dbReference type="EMBL" id="QLG49660.1"/>
    </source>
</evidence>